<dbReference type="EMBL" id="JAKIJS010000001">
    <property type="protein sequence ID" value="MCF6137260.1"/>
    <property type="molecule type" value="Genomic_DNA"/>
</dbReference>
<reference evidence="2 3" key="1">
    <citation type="submission" date="2022-01" db="EMBL/GenBank/DDBJ databases">
        <title>Alkalihalobacillus sp. EGI L200015, a novel bacterium isolated from a salt lake sediment.</title>
        <authorList>
            <person name="Gao L."/>
            <person name="Fang B.-Z."/>
            <person name="Li W.-J."/>
        </authorList>
    </citation>
    <scope>NUCLEOTIDE SEQUENCE [LARGE SCALE GENOMIC DNA]</scope>
    <source>
        <strain evidence="2 3">KCTC 12718</strain>
    </source>
</reference>
<dbReference type="InterPro" id="IPR036249">
    <property type="entry name" value="Thioredoxin-like_sf"/>
</dbReference>
<dbReference type="CDD" id="cd02947">
    <property type="entry name" value="TRX_family"/>
    <property type="match status" value="1"/>
</dbReference>
<proteinExistence type="predicted"/>
<evidence type="ECO:0000259" key="1">
    <source>
        <dbReference type="Pfam" id="PF00085"/>
    </source>
</evidence>
<keyword evidence="3" id="KW-1185">Reference proteome</keyword>
<sequence length="110" mass="12632">MKEITHLQSITAVDQFIATNQMSFIYVTRTNCSVCHALLPRVREMLNQYENIHLGQVNADDVTEIAGHFSIFTVPVLLLFVEGKEMIREARFVQIEALDTQIGRIYEMNT</sequence>
<name>A0ABS9H0T6_9BACL</name>
<comment type="caution">
    <text evidence="2">The sequence shown here is derived from an EMBL/GenBank/DDBJ whole genome shotgun (WGS) entry which is preliminary data.</text>
</comment>
<accession>A0ABS9H0T6</accession>
<dbReference type="SUPFAM" id="SSF52833">
    <property type="entry name" value="Thioredoxin-like"/>
    <property type="match status" value="1"/>
</dbReference>
<dbReference type="Pfam" id="PF00085">
    <property type="entry name" value="Thioredoxin"/>
    <property type="match status" value="1"/>
</dbReference>
<protein>
    <submittedName>
        <fullName evidence="2">Thioredoxin family protein</fullName>
    </submittedName>
</protein>
<dbReference type="RefSeq" id="WP_236332706.1">
    <property type="nucleotide sequence ID" value="NZ_JAKIJS010000001.1"/>
</dbReference>
<organism evidence="2 3">
    <name type="scientific">Pseudalkalibacillus berkeleyi</name>
    <dbReference type="NCBI Taxonomy" id="1069813"/>
    <lineage>
        <taxon>Bacteria</taxon>
        <taxon>Bacillati</taxon>
        <taxon>Bacillota</taxon>
        <taxon>Bacilli</taxon>
        <taxon>Bacillales</taxon>
        <taxon>Fictibacillaceae</taxon>
        <taxon>Pseudalkalibacillus</taxon>
    </lineage>
</organism>
<dbReference type="Proteomes" id="UP001649381">
    <property type="component" value="Unassembled WGS sequence"/>
</dbReference>
<gene>
    <name evidence="2" type="ORF">L2716_05905</name>
</gene>
<feature type="domain" description="Thioredoxin" evidence="1">
    <location>
        <begin position="14"/>
        <end position="87"/>
    </location>
</feature>
<dbReference type="Gene3D" id="3.40.30.10">
    <property type="entry name" value="Glutaredoxin"/>
    <property type="match status" value="1"/>
</dbReference>
<evidence type="ECO:0000313" key="3">
    <source>
        <dbReference type="Proteomes" id="UP001649381"/>
    </source>
</evidence>
<dbReference type="InterPro" id="IPR013766">
    <property type="entry name" value="Thioredoxin_domain"/>
</dbReference>
<evidence type="ECO:0000313" key="2">
    <source>
        <dbReference type="EMBL" id="MCF6137260.1"/>
    </source>
</evidence>